<dbReference type="EMBL" id="BAABME010001696">
    <property type="protein sequence ID" value="GAA0150995.1"/>
    <property type="molecule type" value="Genomic_DNA"/>
</dbReference>
<proteinExistence type="predicted"/>
<protein>
    <recommendedName>
        <fullName evidence="3">Gag-pol polyprotein</fullName>
    </recommendedName>
</protein>
<sequence>MEGVKEGTSITHTKTWKVVLTGWVAPTQNNAGVVAVKQEVDWTAVEGDLSMGNSKALNAIICVVDAEVFKLISSCNVAKEAWEILETDYEEIQKRRPLPHTILKSRT</sequence>
<evidence type="ECO:0000313" key="2">
    <source>
        <dbReference type="Proteomes" id="UP001454036"/>
    </source>
</evidence>
<organism evidence="1 2">
    <name type="scientific">Lithospermum erythrorhizon</name>
    <name type="common">Purple gromwell</name>
    <name type="synonym">Lithospermum officinale var. erythrorhizon</name>
    <dbReference type="NCBI Taxonomy" id="34254"/>
    <lineage>
        <taxon>Eukaryota</taxon>
        <taxon>Viridiplantae</taxon>
        <taxon>Streptophyta</taxon>
        <taxon>Embryophyta</taxon>
        <taxon>Tracheophyta</taxon>
        <taxon>Spermatophyta</taxon>
        <taxon>Magnoliopsida</taxon>
        <taxon>eudicotyledons</taxon>
        <taxon>Gunneridae</taxon>
        <taxon>Pentapetalae</taxon>
        <taxon>asterids</taxon>
        <taxon>lamiids</taxon>
        <taxon>Boraginales</taxon>
        <taxon>Boraginaceae</taxon>
        <taxon>Boraginoideae</taxon>
        <taxon>Lithospermeae</taxon>
        <taxon>Lithospermum</taxon>
    </lineage>
</organism>
<dbReference type="Pfam" id="PF14223">
    <property type="entry name" value="Retrotran_gag_2"/>
    <property type="match status" value="1"/>
</dbReference>
<keyword evidence="2" id="KW-1185">Reference proteome</keyword>
<evidence type="ECO:0000313" key="1">
    <source>
        <dbReference type="EMBL" id="GAA0150995.1"/>
    </source>
</evidence>
<evidence type="ECO:0008006" key="3">
    <source>
        <dbReference type="Google" id="ProtNLM"/>
    </source>
</evidence>
<dbReference type="AlphaFoldDB" id="A0AAV3PL09"/>
<comment type="caution">
    <text evidence="1">The sequence shown here is derived from an EMBL/GenBank/DDBJ whole genome shotgun (WGS) entry which is preliminary data.</text>
</comment>
<reference evidence="1 2" key="1">
    <citation type="submission" date="2024-01" db="EMBL/GenBank/DDBJ databases">
        <title>The complete chloroplast genome sequence of Lithospermum erythrorhizon: insights into the phylogenetic relationship among Boraginaceae species and the maternal lineages of purple gromwells.</title>
        <authorList>
            <person name="Okada T."/>
            <person name="Watanabe K."/>
        </authorList>
    </citation>
    <scope>NUCLEOTIDE SEQUENCE [LARGE SCALE GENOMIC DNA]</scope>
</reference>
<gene>
    <name evidence="1" type="ORF">LIER_09811</name>
</gene>
<name>A0AAV3PL09_LITER</name>
<dbReference type="Proteomes" id="UP001454036">
    <property type="component" value="Unassembled WGS sequence"/>
</dbReference>
<accession>A0AAV3PL09</accession>